<dbReference type="PANTHER" id="PTHR43884">
    <property type="entry name" value="ACYL-COA DEHYDROGENASE"/>
    <property type="match status" value="1"/>
</dbReference>
<evidence type="ECO:0000259" key="3">
    <source>
        <dbReference type="Pfam" id="PF08028"/>
    </source>
</evidence>
<dbReference type="SUPFAM" id="SSF56645">
    <property type="entry name" value="Acyl-CoA dehydrogenase NM domain-like"/>
    <property type="match status" value="1"/>
</dbReference>
<dbReference type="Gene3D" id="2.40.110.10">
    <property type="entry name" value="Butyryl-CoA Dehydrogenase, subunit A, domain 2"/>
    <property type="match status" value="1"/>
</dbReference>
<dbReference type="InterPro" id="IPR046373">
    <property type="entry name" value="Acyl-CoA_Oxase/DH_mid-dom_sf"/>
</dbReference>
<dbReference type="GO" id="GO:0003995">
    <property type="term" value="F:acyl-CoA dehydrogenase activity"/>
    <property type="evidence" value="ECO:0007669"/>
    <property type="project" value="TreeGrafter"/>
</dbReference>
<evidence type="ECO:0000313" key="5">
    <source>
        <dbReference type="Proteomes" id="UP000248597"/>
    </source>
</evidence>
<comment type="caution">
    <text evidence="4">The sequence shown here is derived from an EMBL/GenBank/DDBJ whole genome shotgun (WGS) entry which is preliminary data.</text>
</comment>
<name>A0A2W5LDL0_SPHMC</name>
<dbReference type="AlphaFoldDB" id="A0A2W5LDL0"/>
<evidence type="ECO:0000313" key="4">
    <source>
        <dbReference type="EMBL" id="PZQ24725.1"/>
    </source>
</evidence>
<feature type="domain" description="Acyl-CoA dehydrogenase/oxidase N-terminal" evidence="2">
    <location>
        <begin position="37"/>
        <end position="102"/>
    </location>
</feature>
<dbReference type="Gene3D" id="1.20.140.10">
    <property type="entry name" value="Butyryl-CoA Dehydrogenase, subunit A, domain 3"/>
    <property type="match status" value="1"/>
</dbReference>
<sequence length="409" mass="44068">MERVLNGATDELERRNVVGGGAGGDVVARAEALIPVLRDRAADSNAAGRLPDETIADLDAAGLFSMTIPRRYGGLQTDITTYMNAVVALGRGDPSVAWVATIININNWFLSALYPPETTEEVFSVPGVRTAAVLSPRSCKSRRVDGGFVIEEGIWGFNSGVYHSQWEMLGFPVIEDGVHQYDALALMPASNVEFLDDWDTIGIRGSGSTSVRVRDIFIPDARIGRADLARQGIYPSTQLDDEWLYRSAFTPLGQIIIAFPALGAGLGALDMFMNGLAKRGITATQYKSQAEAPITHLQIGEASAKIDAARTIIAAAAAEIERTAQAGQSMPPLDRARIRRNTGFADRLIWEGVDKLADASGGSFASVRHPLGRYWHDARIASMHATLVPSTVYELFGRMMCGLDATGNV</sequence>
<dbReference type="Pfam" id="PF02771">
    <property type="entry name" value="Acyl-CoA_dh_N"/>
    <property type="match status" value="1"/>
</dbReference>
<dbReference type="PANTHER" id="PTHR43884:SF12">
    <property type="entry name" value="ISOVALERYL-COA DEHYDROGENASE, MITOCHONDRIAL-RELATED"/>
    <property type="match status" value="1"/>
</dbReference>
<dbReference type="InterPro" id="IPR037069">
    <property type="entry name" value="AcylCoA_DH/ox_N_sf"/>
</dbReference>
<dbReference type="InterPro" id="IPR009100">
    <property type="entry name" value="AcylCoA_DH/oxidase_NM_dom_sf"/>
</dbReference>
<keyword evidence="1" id="KW-0560">Oxidoreductase</keyword>
<dbReference type="PIRSF" id="PIRSF016578">
    <property type="entry name" value="HsaA"/>
    <property type="match status" value="1"/>
</dbReference>
<dbReference type="GO" id="GO:0050660">
    <property type="term" value="F:flavin adenine dinucleotide binding"/>
    <property type="evidence" value="ECO:0007669"/>
    <property type="project" value="InterPro"/>
</dbReference>
<accession>A0A2W5LDL0</accession>
<dbReference type="Pfam" id="PF08028">
    <property type="entry name" value="Acyl-CoA_dh_2"/>
    <property type="match status" value="1"/>
</dbReference>
<dbReference type="Proteomes" id="UP000248597">
    <property type="component" value="Unassembled WGS sequence"/>
</dbReference>
<evidence type="ECO:0000256" key="1">
    <source>
        <dbReference type="ARBA" id="ARBA00023002"/>
    </source>
</evidence>
<dbReference type="InterPro" id="IPR013786">
    <property type="entry name" value="AcylCoA_DH/ox_N"/>
</dbReference>
<gene>
    <name evidence="4" type="ORF">DI569_00110</name>
</gene>
<dbReference type="SUPFAM" id="SSF47203">
    <property type="entry name" value="Acyl-CoA dehydrogenase C-terminal domain-like"/>
    <property type="match status" value="1"/>
</dbReference>
<evidence type="ECO:0000259" key="2">
    <source>
        <dbReference type="Pfam" id="PF02771"/>
    </source>
</evidence>
<feature type="domain" description="Acyl-CoA dehydrogenase C-terminal" evidence="3">
    <location>
        <begin position="255"/>
        <end position="387"/>
    </location>
</feature>
<dbReference type="Gene3D" id="1.10.540.10">
    <property type="entry name" value="Acyl-CoA dehydrogenase/oxidase, N-terminal domain"/>
    <property type="match status" value="1"/>
</dbReference>
<dbReference type="InterPro" id="IPR036250">
    <property type="entry name" value="AcylCo_DH-like_C"/>
</dbReference>
<dbReference type="EMBL" id="QFPJ01000001">
    <property type="protein sequence ID" value="PZQ24725.1"/>
    <property type="molecule type" value="Genomic_DNA"/>
</dbReference>
<protein>
    <submittedName>
        <fullName evidence="4">Acyl-CoA dehydrogenase</fullName>
    </submittedName>
</protein>
<proteinExistence type="predicted"/>
<reference evidence="4 5" key="1">
    <citation type="submission" date="2017-08" db="EMBL/GenBank/DDBJ databases">
        <title>Infants hospitalized years apart are colonized by the same room-sourced microbial strains.</title>
        <authorList>
            <person name="Brooks B."/>
            <person name="Olm M.R."/>
            <person name="Firek B.A."/>
            <person name="Baker R."/>
            <person name="Thomas B.C."/>
            <person name="Morowitz M.J."/>
            <person name="Banfield J.F."/>
        </authorList>
    </citation>
    <scope>NUCLEOTIDE SEQUENCE [LARGE SCALE GENOMIC DNA]</scope>
    <source>
        <strain evidence="4">S2_005_003_R2_47</strain>
    </source>
</reference>
<organism evidence="4 5">
    <name type="scientific">Sphingopyxis macrogoltabida</name>
    <name type="common">Sphingomonas macrogoltabidus</name>
    <dbReference type="NCBI Taxonomy" id="33050"/>
    <lineage>
        <taxon>Bacteria</taxon>
        <taxon>Pseudomonadati</taxon>
        <taxon>Pseudomonadota</taxon>
        <taxon>Alphaproteobacteria</taxon>
        <taxon>Sphingomonadales</taxon>
        <taxon>Sphingomonadaceae</taxon>
        <taxon>Sphingopyxis</taxon>
    </lineage>
</organism>
<dbReference type="InterPro" id="IPR013107">
    <property type="entry name" value="Acyl-CoA_DH_C"/>
</dbReference>